<keyword evidence="2" id="KW-1185">Reference proteome</keyword>
<dbReference type="InterPro" id="IPR009649">
    <property type="entry name" value="TraU"/>
</dbReference>
<dbReference type="Pfam" id="PF06834">
    <property type="entry name" value="TraU"/>
    <property type="match status" value="2"/>
</dbReference>
<dbReference type="RefSeq" id="WP_173272823.1">
    <property type="nucleotide sequence ID" value="NZ_AP021889.1"/>
</dbReference>
<protein>
    <submittedName>
        <fullName evidence="1">Integrating conjugative element protein</fullName>
    </submittedName>
</protein>
<sequence length="383" mass="42879">MRKYVAAMLISLVPFHAAKSEDFNMLNVIQSALNLECMDYCFTGTCFHLKCSLFSGCKTWVSPKVKHNLPDLLVTVYDELDEQPFTEYRAIQSNLLSMLDDGEGANLMQGNKLESSQIRFKNTSVIGHPFLVFATNFQKTGSLEIPKTDGTYINVPGGWSFEDETGDGDHRWSYTPPSQEGGGLFVDSEVGQAFGAALGNEYFKGFCPSNVTPLKPHYDSFVDQLEWRYGFIERFQAIAKGYHWFGKREIGTRTSTNIIGTNTWGQVWPRIGFVVQQEDAKAAAIIAQRAIDIATRSDGWRIHSKAPTPASNEKTDKWQMISPKEDSVCKPFGSTNANWSDGRNDDGEEQYGWNYWRPYSCCLGGGNVIAKASIPPICLKDLF</sequence>
<dbReference type="KEGG" id="tse:THMIRHAS_16950"/>
<name>A0A6F8PVZ5_9GAMM</name>
<dbReference type="AlphaFoldDB" id="A0A6F8PVZ5"/>
<evidence type="ECO:0000313" key="2">
    <source>
        <dbReference type="Proteomes" id="UP000501726"/>
    </source>
</evidence>
<evidence type="ECO:0000313" key="1">
    <source>
        <dbReference type="EMBL" id="BBP46322.1"/>
    </source>
</evidence>
<dbReference type="Proteomes" id="UP000501726">
    <property type="component" value="Chromosome"/>
</dbReference>
<reference evidence="2" key="1">
    <citation type="submission" date="2019-11" db="EMBL/GenBank/DDBJ databases">
        <title>Isolation and characterization of two novel species in the genus Thiomicrorhabdus.</title>
        <authorList>
            <person name="Mochizuki J."/>
            <person name="Kojima H."/>
            <person name="Fukui M."/>
        </authorList>
    </citation>
    <scope>NUCLEOTIDE SEQUENCE [LARGE SCALE GENOMIC DNA]</scope>
    <source>
        <strain evidence="2">aks77</strain>
    </source>
</reference>
<organism evidence="1 2">
    <name type="scientific">Thiosulfatimonas sediminis</name>
    <dbReference type="NCBI Taxonomy" id="2675054"/>
    <lineage>
        <taxon>Bacteria</taxon>
        <taxon>Pseudomonadati</taxon>
        <taxon>Pseudomonadota</taxon>
        <taxon>Gammaproteobacteria</taxon>
        <taxon>Thiotrichales</taxon>
        <taxon>Piscirickettsiaceae</taxon>
        <taxon>Thiosulfatimonas</taxon>
    </lineage>
</organism>
<accession>A0A6F8PVZ5</accession>
<proteinExistence type="predicted"/>
<dbReference type="EMBL" id="AP021889">
    <property type="protein sequence ID" value="BBP46322.1"/>
    <property type="molecule type" value="Genomic_DNA"/>
</dbReference>
<gene>
    <name evidence="1" type="ORF">THMIRHAS_16950</name>
</gene>